<dbReference type="Pfam" id="PF01554">
    <property type="entry name" value="MatE"/>
    <property type="match status" value="1"/>
</dbReference>
<sequence length="667" mass="72815">MTAPLGIVGRAARNSWKVIVLRNGSGCEQEIVEANLTAHQAAQANGWNSSAPIFDPETWVCSSAEDVLASTALVESVSEWIGAAVVCLLTFYIGKKRGYFIPHGCSLKRYATDKDAAAVAYDAFRSHAGVAVRSILFNTMDMISPAISLGIGVTEAAVFNFFAEMGFISYTVPNLISAGAMILGPRLLGQGRIDEFRKLVHLHRWMALFFGVVFTVIAYLTAEVSVADEFTNKVDGSLFTPLADAVYPAAIVLQPFLAMIGVYGPLLVACQGYVSWGILVAVLFFLVYLPPTLAAAVLGDVHLLVYAQLAFAILHFVGVYYLVHFRFLPALCVTDAVTRAAVQDEVPCPDVEQVIVTRLQATLKGTRGGDFSDFLLRFRTRKRTSEPQTCLRRDPRGALPDGVPSAFKCFYRFCAACALQHSFDSVRRATCSNPQDAERIWSELAGAEDDIDAVINILIRAGAYTRSLRKQYDAGIDITHAGFADVQLRTVYAMVLWLISTVVCVDRALSYSKDRQWRLIWVVPALVCFGATICIPVVLLRLFRLAPDWGVFASQVFSTTGVLVIWVPAAFMVDWVEKGHYLQPEELPVTGPPWVVVTVTTWPVVMALVSALVVYLGPTVVCLAWAPVFRCLCRSARSAGGQKRAGTEPESDGECTESGSDSDRDAD</sequence>
<dbReference type="AlphaFoldDB" id="A0A1Q9F013"/>
<dbReference type="EMBL" id="LSRX01000035">
    <property type="protein sequence ID" value="OLQ12942.1"/>
    <property type="molecule type" value="Genomic_DNA"/>
</dbReference>
<feature type="transmembrane region" description="Helical" evidence="3">
    <location>
        <begin position="550"/>
        <end position="573"/>
    </location>
</feature>
<keyword evidence="3" id="KW-0812">Transmembrane</keyword>
<feature type="transmembrane region" description="Helical" evidence="3">
    <location>
        <begin position="593"/>
        <end position="626"/>
    </location>
</feature>
<feature type="transmembrane region" description="Helical" evidence="3">
    <location>
        <begin position="303"/>
        <end position="323"/>
    </location>
</feature>
<feature type="region of interest" description="Disordered" evidence="2">
    <location>
        <begin position="638"/>
        <end position="667"/>
    </location>
</feature>
<gene>
    <name evidence="4" type="ORF">AK812_SmicGene3058</name>
</gene>
<comment type="caution">
    <text evidence="4">The sequence shown here is derived from an EMBL/GenBank/DDBJ whole genome shotgun (WGS) entry which is preliminary data.</text>
</comment>
<accession>A0A1Q9F013</accession>
<keyword evidence="3" id="KW-0472">Membrane</keyword>
<dbReference type="GO" id="GO:0016020">
    <property type="term" value="C:membrane"/>
    <property type="evidence" value="ECO:0007669"/>
    <property type="project" value="InterPro"/>
</dbReference>
<keyword evidence="3" id="KW-1133">Transmembrane helix</keyword>
<feature type="transmembrane region" description="Helical" evidence="3">
    <location>
        <begin position="521"/>
        <end position="543"/>
    </location>
</feature>
<proteinExistence type="inferred from homology"/>
<dbReference type="GO" id="GO:0015297">
    <property type="term" value="F:antiporter activity"/>
    <property type="evidence" value="ECO:0007669"/>
    <property type="project" value="InterPro"/>
</dbReference>
<feature type="transmembrane region" description="Helical" evidence="3">
    <location>
        <begin position="167"/>
        <end position="184"/>
    </location>
</feature>
<comment type="similarity">
    <text evidence="1">Belongs to the multi antimicrobial extrusion (MATE) (TC 2.A.66.1) family.</text>
</comment>
<evidence type="ECO:0000313" key="4">
    <source>
        <dbReference type="EMBL" id="OLQ12942.1"/>
    </source>
</evidence>
<evidence type="ECO:0000313" key="5">
    <source>
        <dbReference type="Proteomes" id="UP000186817"/>
    </source>
</evidence>
<feature type="transmembrane region" description="Helical" evidence="3">
    <location>
        <begin position="273"/>
        <end position="291"/>
    </location>
</feature>
<dbReference type="InterPro" id="IPR002528">
    <property type="entry name" value="MATE_fam"/>
</dbReference>
<dbReference type="Proteomes" id="UP000186817">
    <property type="component" value="Unassembled WGS sequence"/>
</dbReference>
<dbReference type="GO" id="GO:0042910">
    <property type="term" value="F:xenobiotic transmembrane transporter activity"/>
    <property type="evidence" value="ECO:0007669"/>
    <property type="project" value="InterPro"/>
</dbReference>
<evidence type="ECO:0000256" key="3">
    <source>
        <dbReference type="SAM" id="Phobius"/>
    </source>
</evidence>
<feature type="transmembrane region" description="Helical" evidence="3">
    <location>
        <begin position="205"/>
        <end position="226"/>
    </location>
</feature>
<feature type="transmembrane region" description="Helical" evidence="3">
    <location>
        <begin position="491"/>
        <end position="509"/>
    </location>
</feature>
<name>A0A1Q9F013_SYMMI</name>
<organism evidence="4 5">
    <name type="scientific">Symbiodinium microadriaticum</name>
    <name type="common">Dinoflagellate</name>
    <name type="synonym">Zooxanthella microadriatica</name>
    <dbReference type="NCBI Taxonomy" id="2951"/>
    <lineage>
        <taxon>Eukaryota</taxon>
        <taxon>Sar</taxon>
        <taxon>Alveolata</taxon>
        <taxon>Dinophyceae</taxon>
        <taxon>Suessiales</taxon>
        <taxon>Symbiodiniaceae</taxon>
        <taxon>Symbiodinium</taxon>
    </lineage>
</organism>
<reference evidence="4 5" key="1">
    <citation type="submission" date="2016-02" db="EMBL/GenBank/DDBJ databases">
        <title>Genome analysis of coral dinoflagellate symbionts highlights evolutionary adaptations to a symbiotic lifestyle.</title>
        <authorList>
            <person name="Aranda M."/>
            <person name="Li Y."/>
            <person name="Liew Y.J."/>
            <person name="Baumgarten S."/>
            <person name="Simakov O."/>
            <person name="Wilson M."/>
            <person name="Piel J."/>
            <person name="Ashoor H."/>
            <person name="Bougouffa S."/>
            <person name="Bajic V.B."/>
            <person name="Ryu T."/>
            <person name="Ravasi T."/>
            <person name="Bayer T."/>
            <person name="Micklem G."/>
            <person name="Kim H."/>
            <person name="Bhak J."/>
            <person name="Lajeunesse T.C."/>
            <person name="Voolstra C.R."/>
        </authorList>
    </citation>
    <scope>NUCLEOTIDE SEQUENCE [LARGE SCALE GENOMIC DNA]</scope>
    <source>
        <strain evidence="4 5">CCMP2467</strain>
    </source>
</reference>
<feature type="transmembrane region" description="Helical" evidence="3">
    <location>
        <begin position="246"/>
        <end position="266"/>
    </location>
</feature>
<evidence type="ECO:0000256" key="1">
    <source>
        <dbReference type="ARBA" id="ARBA00010199"/>
    </source>
</evidence>
<evidence type="ECO:0000256" key="2">
    <source>
        <dbReference type="SAM" id="MobiDB-lite"/>
    </source>
</evidence>
<dbReference type="OrthoDB" id="435466at2759"/>
<protein>
    <submittedName>
        <fullName evidence="4">Uncharacterized protein</fullName>
    </submittedName>
</protein>
<keyword evidence="5" id="KW-1185">Reference proteome</keyword>